<keyword evidence="3" id="KW-1185">Reference proteome</keyword>
<evidence type="ECO:0000256" key="1">
    <source>
        <dbReference type="SAM" id="MobiDB-lite"/>
    </source>
</evidence>
<feature type="region of interest" description="Disordered" evidence="1">
    <location>
        <begin position="362"/>
        <end position="385"/>
    </location>
</feature>
<dbReference type="Proteomes" id="UP001497453">
    <property type="component" value="Chromosome 1"/>
</dbReference>
<evidence type="ECO:0000313" key="3">
    <source>
        <dbReference type="Proteomes" id="UP001497453"/>
    </source>
</evidence>
<reference evidence="3" key="1">
    <citation type="submission" date="2024-04" db="EMBL/GenBank/DDBJ databases">
        <authorList>
            <person name="Shaw F."/>
            <person name="Minotto A."/>
        </authorList>
    </citation>
    <scope>NUCLEOTIDE SEQUENCE [LARGE SCALE GENOMIC DNA]</scope>
</reference>
<accession>A0ABP1CHD7</accession>
<proteinExistence type="predicted"/>
<organism evidence="2 3">
    <name type="scientific">Somion occarium</name>
    <dbReference type="NCBI Taxonomy" id="3059160"/>
    <lineage>
        <taxon>Eukaryota</taxon>
        <taxon>Fungi</taxon>
        <taxon>Dikarya</taxon>
        <taxon>Basidiomycota</taxon>
        <taxon>Agaricomycotina</taxon>
        <taxon>Agaricomycetes</taxon>
        <taxon>Polyporales</taxon>
        <taxon>Cerrenaceae</taxon>
        <taxon>Somion</taxon>
    </lineage>
</organism>
<dbReference type="Gene3D" id="3.80.10.10">
    <property type="entry name" value="Ribonuclease Inhibitor"/>
    <property type="match status" value="1"/>
</dbReference>
<evidence type="ECO:0008006" key="4">
    <source>
        <dbReference type="Google" id="ProtNLM"/>
    </source>
</evidence>
<dbReference type="EMBL" id="OZ037944">
    <property type="protein sequence ID" value="CAL1694049.1"/>
    <property type="molecule type" value="Genomic_DNA"/>
</dbReference>
<name>A0ABP1CHD7_9APHY</name>
<sequence length="537" mass="59973">MSLIEHLPPEIYSAILSHVSFPLLQTTTLAFSCALPRSPIPQYHVFQYVRLTHPEQIIQLYQRLRKDRNLITNIDAFSLETWTADADVVVNLMNLLSSGRIKELRMFVGPNFAPEHLEDIFEKPWHGLQFLSLRFRPYVQRATYYQFLKGAYFDSTLLALSRWSKGSCPLPSLSIIQDALDATIAPTGRFAQPLVFFRLDPFRTLSYSPLTSELEHFRLRIPSRQVARFIYSVANSFPALEFLDLSTCNVVESDVEAILGRFGKLKHLVLDGCSVVSQRSDLAEEERQNLWALLGKSMALAGVKLAKEREKKLKVWLEANVLRASMNALQVADAGPAAPPVPVQRRPRRGRRGLATATISLRESLPPDAEPLPGLPSRHTGPPVALSTQKIRILPPQPLLRTFATTAPGYHKTVKDKDTQHSSIRGQFERGWAEGVAQLSAIRGRLLRSWQGGMRVVAFRHHHLSTLYDEDNESGDGSSEEIGLQGLVDVHTAEEFVVEEALCPVLCLAGSGKKGAAEGHVEGCGHVVGWNVWEDEL</sequence>
<dbReference type="SUPFAM" id="SSF52047">
    <property type="entry name" value="RNI-like"/>
    <property type="match status" value="1"/>
</dbReference>
<evidence type="ECO:0000313" key="2">
    <source>
        <dbReference type="EMBL" id="CAL1694049.1"/>
    </source>
</evidence>
<protein>
    <recommendedName>
        <fullName evidence="4">F-box domain-containing protein</fullName>
    </recommendedName>
</protein>
<gene>
    <name evidence="2" type="ORF">GFSPODELE1_LOCUS127</name>
</gene>
<dbReference type="InterPro" id="IPR032675">
    <property type="entry name" value="LRR_dom_sf"/>
</dbReference>